<evidence type="ECO:0008006" key="4">
    <source>
        <dbReference type="Google" id="ProtNLM"/>
    </source>
</evidence>
<feature type="transmembrane region" description="Helical" evidence="1">
    <location>
        <begin position="191"/>
        <end position="210"/>
    </location>
</feature>
<keyword evidence="1" id="KW-1133">Transmembrane helix</keyword>
<accession>A0ABP4FZJ2</accession>
<evidence type="ECO:0000313" key="3">
    <source>
        <dbReference type="Proteomes" id="UP001500943"/>
    </source>
</evidence>
<feature type="transmembrane region" description="Helical" evidence="1">
    <location>
        <begin position="128"/>
        <end position="149"/>
    </location>
</feature>
<dbReference type="Pfam" id="PF12679">
    <property type="entry name" value="ABC2_membrane_2"/>
    <property type="match status" value="1"/>
</dbReference>
<evidence type="ECO:0000256" key="1">
    <source>
        <dbReference type="SAM" id="Phobius"/>
    </source>
</evidence>
<reference evidence="3" key="1">
    <citation type="journal article" date="2019" name="Int. J. Syst. Evol. Microbiol.">
        <title>The Global Catalogue of Microorganisms (GCM) 10K type strain sequencing project: providing services to taxonomists for standard genome sequencing and annotation.</title>
        <authorList>
            <consortium name="The Broad Institute Genomics Platform"/>
            <consortium name="The Broad Institute Genome Sequencing Center for Infectious Disease"/>
            <person name="Wu L."/>
            <person name="Ma J."/>
        </authorList>
    </citation>
    <scope>NUCLEOTIDE SEQUENCE [LARGE SCALE GENOMIC DNA]</scope>
    <source>
        <strain evidence="3">JCM 12762</strain>
    </source>
</reference>
<feature type="transmembrane region" description="Helical" evidence="1">
    <location>
        <begin position="21"/>
        <end position="41"/>
    </location>
</feature>
<comment type="caution">
    <text evidence="2">The sequence shown here is derived from an EMBL/GenBank/DDBJ whole genome shotgun (WGS) entry which is preliminary data.</text>
</comment>
<proteinExistence type="predicted"/>
<feature type="transmembrane region" description="Helical" evidence="1">
    <location>
        <begin position="242"/>
        <end position="261"/>
    </location>
</feature>
<gene>
    <name evidence="2" type="ORF">GCM10009655_03760</name>
</gene>
<protein>
    <recommendedName>
        <fullName evidence="4">ABC-2 type transport system permease protein</fullName>
    </recommendedName>
</protein>
<organism evidence="2 3">
    <name type="scientific">Rhodoglobus aureus</name>
    <dbReference type="NCBI Taxonomy" id="191497"/>
    <lineage>
        <taxon>Bacteria</taxon>
        <taxon>Bacillati</taxon>
        <taxon>Actinomycetota</taxon>
        <taxon>Actinomycetes</taxon>
        <taxon>Micrococcales</taxon>
        <taxon>Microbacteriaceae</taxon>
        <taxon>Rhodoglobus</taxon>
    </lineage>
</organism>
<feature type="transmembrane region" description="Helical" evidence="1">
    <location>
        <begin position="161"/>
        <end position="184"/>
    </location>
</feature>
<dbReference type="RefSeq" id="WP_343922675.1">
    <property type="nucleotide sequence ID" value="NZ_BAAAKW010000008.1"/>
</dbReference>
<evidence type="ECO:0000313" key="2">
    <source>
        <dbReference type="EMBL" id="GAA1207816.1"/>
    </source>
</evidence>
<dbReference type="EMBL" id="BAAAKW010000008">
    <property type="protein sequence ID" value="GAA1207816.1"/>
    <property type="molecule type" value="Genomic_DNA"/>
</dbReference>
<feature type="transmembrane region" description="Helical" evidence="1">
    <location>
        <begin position="74"/>
        <end position="95"/>
    </location>
</feature>
<dbReference type="Proteomes" id="UP001500943">
    <property type="component" value="Unassembled WGS sequence"/>
</dbReference>
<sequence length="268" mass="27929">MTTSFLPLLRRNLADSWRGTLGWTIGFVAAIMLYIPLYSSFSAQDTGFQDLIDTLPSGLATTLGFQDLTSGAGYVQATFLGLIGFALMTIAATLWSSAAIAGDEESGSLELTLAHGVSRVQIMVERSLAVILRLTWLAAVSALLILALNDSAGTKLEPANIVGGCLALLGLGVLAASFGLAVGAITGRRSFASASAAGIALLGYVLNSLGNQSADVDWLHNISPYDWAFGNSPLRDGADWDSLGLIYGISVVVLVIGGIAFNRRDVSA</sequence>
<name>A0ABP4FZJ2_9MICO</name>
<keyword evidence="1" id="KW-0812">Transmembrane</keyword>
<keyword evidence="3" id="KW-1185">Reference proteome</keyword>
<keyword evidence="1" id="KW-0472">Membrane</keyword>